<name>A0A6J7HPI8_9ZZZZ</name>
<organism evidence="1">
    <name type="scientific">freshwater metagenome</name>
    <dbReference type="NCBI Taxonomy" id="449393"/>
    <lineage>
        <taxon>unclassified sequences</taxon>
        <taxon>metagenomes</taxon>
        <taxon>ecological metagenomes</taxon>
    </lineage>
</organism>
<dbReference type="AlphaFoldDB" id="A0A6J7HPI8"/>
<accession>A0A6J7HPI8</accession>
<dbReference type="EMBL" id="CAFBMY010000051">
    <property type="protein sequence ID" value="CAB4922931.1"/>
    <property type="molecule type" value="Genomic_DNA"/>
</dbReference>
<proteinExistence type="predicted"/>
<evidence type="ECO:0000313" key="1">
    <source>
        <dbReference type="EMBL" id="CAB4922931.1"/>
    </source>
</evidence>
<reference evidence="1" key="1">
    <citation type="submission" date="2020-05" db="EMBL/GenBank/DDBJ databases">
        <authorList>
            <person name="Chiriac C."/>
            <person name="Salcher M."/>
            <person name="Ghai R."/>
            <person name="Kavagutti S V."/>
        </authorList>
    </citation>
    <scope>NUCLEOTIDE SEQUENCE</scope>
</reference>
<sequence length="159" mass="17554">MVIFVGKSLRIIGGVMTFNIAVAIPIPKVPSMRAKEPPITLMIAETESMARAINTKLLALILLLKPKYGIGAAKAKQIKMIVVRNPNCPTENPNWFRIAVICGEKLVMRGRELPAISNMAISSFLPTVFIGAVYVGDDSQNLPRKIYIFRSLTLWIEST</sequence>
<gene>
    <name evidence="1" type="ORF">UFOPK3707_00445</name>
</gene>
<protein>
    <submittedName>
        <fullName evidence="1">Unannotated protein</fullName>
    </submittedName>
</protein>